<dbReference type="InterPro" id="IPR055350">
    <property type="entry name" value="CCDC142_C"/>
</dbReference>
<feature type="region of interest" description="Disordered" evidence="1">
    <location>
        <begin position="378"/>
        <end position="429"/>
    </location>
</feature>
<dbReference type="InterPro" id="IPR026700">
    <property type="entry name" value="CCDC142"/>
</dbReference>
<dbReference type="OrthoDB" id="6579237at2759"/>
<dbReference type="Pfam" id="PF14923">
    <property type="entry name" value="CCDC142"/>
    <property type="match status" value="2"/>
</dbReference>
<dbReference type="PANTHER" id="PTHR21436">
    <property type="entry name" value="COILED-COIL DOMAIN-CONTAINING PROTEIN 142"/>
    <property type="match status" value="1"/>
</dbReference>
<accession>A0A812CGN9</accession>
<dbReference type="PANTHER" id="PTHR21436:SF2">
    <property type="entry name" value="COILED-COIL DOMAIN-CONTAINING PROTEIN 142"/>
    <property type="match status" value="1"/>
</dbReference>
<keyword evidence="4" id="KW-1185">Reference proteome</keyword>
<comment type="caution">
    <text evidence="3">The sequence shown here is derived from an EMBL/GenBank/DDBJ whole genome shotgun (WGS) entry which is preliminary data.</text>
</comment>
<dbReference type="Proteomes" id="UP000597762">
    <property type="component" value="Unassembled WGS sequence"/>
</dbReference>
<evidence type="ECO:0000313" key="3">
    <source>
        <dbReference type="EMBL" id="CAE1274419.1"/>
    </source>
</evidence>
<protein>
    <recommendedName>
        <fullName evidence="2">Coiled-coil protein 142 C-terminal domain-containing protein</fullName>
    </recommendedName>
</protein>
<proteinExistence type="predicted"/>
<feature type="domain" description="Coiled-coil protein 142 C-terminal" evidence="2">
    <location>
        <begin position="268"/>
        <end position="392"/>
    </location>
</feature>
<sequence length="463" mass="51486">MIYHGIVKDLFPPGSVMSLQLVAQKVHTIAAVGCWDHCVCSAEGLKTVDKCYPCPLANGDFSTKTGLLLKDTYQPLLSALEDYVHSMNNITSGSELSLQKIVADPAHSLSLFTRLQTTARMVLSWCYSKTHEFLASWSISSFILLTQTDLKILSDETKRAVCVAQTLCTSLSQYNSLQDAYIHSALTEVYHDLEDINSQLQSLSGSVMKLFSENCGKISRQFFQNNMPGGKVWRSKSVGLRKRSSRHLPKSNSDCKKSRSGYNIDYTVEQQDYVEHALETILEPVLDGVSKLKVTSQLSVISMATVAMCEAWTDYILKEKIKFSLHGAHQLGADFTFVRTWLSTAIQNNEVRQSITQLSVFNYLNGIVLLLQRQPKRRGSSRFTDPCSTDDINSDNVEGNEADSSRRGASAASCESAAESTTPNDEKDICSVPNTEDWLALRVCGGSRSWKFPSCFNIQREDS</sequence>
<organism evidence="3 4">
    <name type="scientific">Acanthosepion pharaonis</name>
    <name type="common">Pharaoh cuttlefish</name>
    <name type="synonym">Sepia pharaonis</name>
    <dbReference type="NCBI Taxonomy" id="158019"/>
    <lineage>
        <taxon>Eukaryota</taxon>
        <taxon>Metazoa</taxon>
        <taxon>Spiralia</taxon>
        <taxon>Lophotrochozoa</taxon>
        <taxon>Mollusca</taxon>
        <taxon>Cephalopoda</taxon>
        <taxon>Coleoidea</taxon>
        <taxon>Decapodiformes</taxon>
        <taxon>Sepiida</taxon>
        <taxon>Sepiina</taxon>
        <taxon>Sepiidae</taxon>
        <taxon>Acanthosepion</taxon>
    </lineage>
</organism>
<evidence type="ECO:0000259" key="2">
    <source>
        <dbReference type="Pfam" id="PF14923"/>
    </source>
</evidence>
<evidence type="ECO:0000313" key="4">
    <source>
        <dbReference type="Proteomes" id="UP000597762"/>
    </source>
</evidence>
<evidence type="ECO:0000256" key="1">
    <source>
        <dbReference type="SAM" id="MobiDB-lite"/>
    </source>
</evidence>
<feature type="compositionally biased region" description="Polar residues" evidence="1">
    <location>
        <begin position="381"/>
        <end position="397"/>
    </location>
</feature>
<dbReference type="AlphaFoldDB" id="A0A812CGN9"/>
<feature type="compositionally biased region" description="Low complexity" evidence="1">
    <location>
        <begin position="407"/>
        <end position="420"/>
    </location>
</feature>
<name>A0A812CGN9_ACAPH</name>
<reference evidence="3" key="1">
    <citation type="submission" date="2021-01" db="EMBL/GenBank/DDBJ databases">
        <authorList>
            <person name="Li R."/>
            <person name="Bekaert M."/>
        </authorList>
    </citation>
    <scope>NUCLEOTIDE SEQUENCE</scope>
    <source>
        <strain evidence="3">Farmed</strain>
    </source>
</reference>
<feature type="domain" description="Coiled-coil protein 142 C-terminal" evidence="2">
    <location>
        <begin position="4"/>
        <end position="243"/>
    </location>
</feature>
<dbReference type="EMBL" id="CAHIKZ030001783">
    <property type="protein sequence ID" value="CAE1274419.1"/>
    <property type="molecule type" value="Genomic_DNA"/>
</dbReference>
<gene>
    <name evidence="3" type="ORF">SPHA_38863</name>
</gene>